<dbReference type="RefSeq" id="YP_009792668.1">
    <property type="nucleotide sequence ID" value="NC_047861.1"/>
</dbReference>
<name>A0A291L9V3_9CAUD</name>
<dbReference type="Proteomes" id="UP000228765">
    <property type="component" value="Segment"/>
</dbReference>
<dbReference type="KEGG" id="vg:54982876"/>
<organism evidence="1 2">
    <name type="scientific">Bordetella phage vB_BbrM_PHB04</name>
    <dbReference type="NCBI Taxonomy" id="2029657"/>
    <lineage>
        <taxon>Viruses</taxon>
        <taxon>Duplodnaviria</taxon>
        <taxon>Heunggongvirae</taxon>
        <taxon>Uroviricota</taxon>
        <taxon>Caudoviricetes</taxon>
        <taxon>Phabquatrovirus</taxon>
        <taxon>Phabquatrovirus PHB04</taxon>
    </lineage>
</organism>
<keyword evidence="2" id="KW-1185">Reference proteome</keyword>
<reference evidence="1 2" key="1">
    <citation type="submission" date="2017-08" db="EMBL/GenBank/DDBJ databases">
        <title>Complete genome sequence of a novel bacteriophage infecting Bordetella bronchiseptica.</title>
        <authorList>
            <person name="Chen Y."/>
            <person name="Song J."/>
            <person name="Wu B."/>
        </authorList>
    </citation>
    <scope>NUCLEOTIDE SEQUENCE [LARGE SCALE GENOMIC DNA]</scope>
</reference>
<protein>
    <submittedName>
        <fullName evidence="1">Uncharacterized protein</fullName>
    </submittedName>
</protein>
<dbReference type="EMBL" id="MF663786">
    <property type="protein sequence ID" value="ATI15620.1"/>
    <property type="molecule type" value="Genomic_DNA"/>
</dbReference>
<sequence>MRLTQKLLSLLHRVFDKDPGKFLALRLQYDGGMTWRITDAVLTTTVTGGPGSNLTVDLTQYTLGQLYNHLAEQPGYSLPYGDYSELSLLSARVLMDGSNDIASSNGDHLYGYTSVLWAYMEAQAVELQQAEVQIGEMLKQMSTKTAQNEWLDEIGGYYAVPRIQGENDASYGPRIIAEVLRPRGNNVAMEAAIKIFTGQNAKVTDVTVYGDVFPLYNGVITRNSVYYYNASRAPIYGLFDVEYGYNFENGGDIVQFAQIVRELIGRLRDAGTHLRSLLLRGSDMMDTFTPPNDAGAIPWSAAAALEDTLTAPDDPQFTITSTFGALSDSFAGATDDAELVITYDYRYNGIRRYNGVIFRVGGQVITEPV</sequence>
<proteinExistence type="predicted"/>
<dbReference type="GeneID" id="54982876"/>
<evidence type="ECO:0000313" key="2">
    <source>
        <dbReference type="Proteomes" id="UP000228765"/>
    </source>
</evidence>
<accession>A0A291L9V3</accession>
<evidence type="ECO:0000313" key="1">
    <source>
        <dbReference type="EMBL" id="ATI15620.1"/>
    </source>
</evidence>